<dbReference type="Proteomes" id="UP000296201">
    <property type="component" value="Chromosome"/>
</dbReference>
<proteinExistence type="predicted"/>
<protein>
    <submittedName>
        <fullName evidence="2">Uncharacterized protein</fullName>
    </submittedName>
</protein>
<sequence length="296" mass="32052" precursor="true">MKIKSFWLAGLLTASLMASSASAFAANYMPFVLGTTSSDSVSVVADKTKSALTENGFEVVGTYKPNADTEVIVVTNETLKQLAAQSKNGGFGAMERVSIVKRGGQTEVSYTNPVYMWNVYRMEGNIEPVQAAMEKALGKQKEFGAESALSAEELREYHYKFMMPYFDDIDELAEYGSYDEAISTIESGLSAGKGGVTKVYRIDIPGKEMSVFGVTFAKGEGSDKNILTQIDQNGTSHAAHLPYEILVNEDEAIALNGKFRIAINWPSLSMMGSGSFMSIANAPDEIKAALETVTEK</sequence>
<reference evidence="2 3" key="1">
    <citation type="submission" date="2018-08" db="EMBL/GenBank/DDBJ databases">
        <title>Horizontal acquisition of hydrogen conversion ability and other habitat adaptations in Hydrogenovibrio crunogenus strains.</title>
        <authorList>
            <person name="Gonnella G."/>
            <person name="Adam N."/>
            <person name="Perner M."/>
        </authorList>
    </citation>
    <scope>NUCLEOTIDE SEQUENCE [LARGE SCALE GENOMIC DNA]</scope>
    <source>
        <strain evidence="2 3">SP-41</strain>
    </source>
</reference>
<dbReference type="RefSeq" id="WP_135796241.1">
    <property type="nucleotide sequence ID" value="NZ_CP032096.1"/>
</dbReference>
<dbReference type="InterPro" id="IPR035923">
    <property type="entry name" value="TT1751-like_sf"/>
</dbReference>
<dbReference type="SUPFAM" id="SSF103247">
    <property type="entry name" value="TT1751-like"/>
    <property type="match status" value="1"/>
</dbReference>
<gene>
    <name evidence="2" type="ORF">GHNINEIG_01703</name>
</gene>
<keyword evidence="3" id="KW-1185">Reference proteome</keyword>
<keyword evidence="1" id="KW-0732">Signal</keyword>
<accession>A0A4P7P2T7</accession>
<feature type="chain" id="PRO_5020769964" evidence="1">
    <location>
        <begin position="26"/>
        <end position="296"/>
    </location>
</feature>
<organism evidence="2 3">
    <name type="scientific">Hydrogenovibrio crunogenus</name>
    <dbReference type="NCBI Taxonomy" id="39765"/>
    <lineage>
        <taxon>Bacteria</taxon>
        <taxon>Pseudomonadati</taxon>
        <taxon>Pseudomonadota</taxon>
        <taxon>Gammaproteobacteria</taxon>
        <taxon>Thiotrichales</taxon>
        <taxon>Piscirickettsiaceae</taxon>
        <taxon>Hydrogenovibrio</taxon>
    </lineage>
</organism>
<evidence type="ECO:0000256" key="1">
    <source>
        <dbReference type="SAM" id="SignalP"/>
    </source>
</evidence>
<evidence type="ECO:0000313" key="3">
    <source>
        <dbReference type="Proteomes" id="UP000296201"/>
    </source>
</evidence>
<dbReference type="OrthoDB" id="9814711at2"/>
<dbReference type="EMBL" id="CP032096">
    <property type="protein sequence ID" value="QBZ83642.1"/>
    <property type="molecule type" value="Genomic_DNA"/>
</dbReference>
<evidence type="ECO:0000313" key="2">
    <source>
        <dbReference type="EMBL" id="QBZ83642.1"/>
    </source>
</evidence>
<name>A0A4P7P2T7_9GAMM</name>
<feature type="signal peptide" evidence="1">
    <location>
        <begin position="1"/>
        <end position="25"/>
    </location>
</feature>
<dbReference type="AlphaFoldDB" id="A0A4P7P2T7"/>